<dbReference type="SUPFAM" id="SSF46934">
    <property type="entry name" value="UBA-like"/>
    <property type="match status" value="1"/>
</dbReference>
<keyword evidence="6" id="KW-0479">Metal-binding</keyword>
<protein>
    <recommendedName>
        <fullName evidence="4">Tyrosyl-DNA phosphodiesterase 2</fullName>
    </recommendedName>
    <alternativeName>
        <fullName evidence="12">5'-tyrosyl-DNA phosphodiesterase</fullName>
    </alternativeName>
</protein>
<evidence type="ECO:0000256" key="6">
    <source>
        <dbReference type="ARBA" id="ARBA00022723"/>
    </source>
</evidence>
<dbReference type="PANTHER" id="PTHR15822:SF4">
    <property type="entry name" value="TYROSYL-DNA PHOSPHODIESTERASE 2"/>
    <property type="match status" value="1"/>
</dbReference>
<keyword evidence="11" id="KW-0539">Nucleus</keyword>
<dbReference type="Pfam" id="PF03372">
    <property type="entry name" value="Exo_endo_phos"/>
    <property type="match status" value="1"/>
</dbReference>
<evidence type="ECO:0000256" key="8">
    <source>
        <dbReference type="ARBA" id="ARBA00022801"/>
    </source>
</evidence>
<dbReference type="InterPro" id="IPR005135">
    <property type="entry name" value="Endo/exonuclease/phosphatase"/>
</dbReference>
<evidence type="ECO:0000313" key="14">
    <source>
        <dbReference type="Ensembl" id="ENSEBUP00000010171.1"/>
    </source>
</evidence>
<dbReference type="GeneTree" id="ENSGT00390000014242"/>
<reference evidence="14" key="2">
    <citation type="submission" date="2025-09" db="UniProtKB">
        <authorList>
            <consortium name="Ensembl"/>
        </authorList>
    </citation>
    <scope>IDENTIFICATION</scope>
</reference>
<keyword evidence="5" id="KW-0540">Nuclease</keyword>
<dbReference type="GO" id="GO:0016605">
    <property type="term" value="C:PML body"/>
    <property type="evidence" value="ECO:0007669"/>
    <property type="project" value="UniProtKB-SubCell"/>
</dbReference>
<dbReference type="Ensembl" id="ENSEBUT00000010713.1">
    <property type="protein sequence ID" value="ENSEBUP00000010171.1"/>
    <property type="gene ID" value="ENSEBUG00000006535.1"/>
</dbReference>
<keyword evidence="10" id="KW-0234">DNA repair</keyword>
<evidence type="ECO:0000256" key="5">
    <source>
        <dbReference type="ARBA" id="ARBA00022722"/>
    </source>
</evidence>
<dbReference type="Proteomes" id="UP000694388">
    <property type="component" value="Unplaced"/>
</dbReference>
<evidence type="ECO:0000256" key="12">
    <source>
        <dbReference type="ARBA" id="ARBA00031304"/>
    </source>
</evidence>
<organism evidence="14 15">
    <name type="scientific">Eptatretus burgeri</name>
    <name type="common">Inshore hagfish</name>
    <dbReference type="NCBI Taxonomy" id="7764"/>
    <lineage>
        <taxon>Eukaryota</taxon>
        <taxon>Metazoa</taxon>
        <taxon>Chordata</taxon>
        <taxon>Craniata</taxon>
        <taxon>Vertebrata</taxon>
        <taxon>Cyclostomata</taxon>
        <taxon>Myxini</taxon>
        <taxon>Myxiniformes</taxon>
        <taxon>Myxinidae</taxon>
        <taxon>Eptatretinae</taxon>
        <taxon>Eptatretus</taxon>
    </lineage>
</organism>
<dbReference type="CDD" id="cd14273">
    <property type="entry name" value="UBA_TAP-C_like"/>
    <property type="match status" value="1"/>
</dbReference>
<evidence type="ECO:0000256" key="9">
    <source>
        <dbReference type="ARBA" id="ARBA00022842"/>
    </source>
</evidence>
<dbReference type="GO" id="GO:0046872">
    <property type="term" value="F:metal ion binding"/>
    <property type="evidence" value="ECO:0007669"/>
    <property type="project" value="UniProtKB-KW"/>
</dbReference>
<dbReference type="CDD" id="cd09080">
    <property type="entry name" value="TDP2"/>
    <property type="match status" value="1"/>
</dbReference>
<dbReference type="Pfam" id="PF14555">
    <property type="entry name" value="UBA_4"/>
    <property type="match status" value="1"/>
</dbReference>
<evidence type="ECO:0000256" key="3">
    <source>
        <dbReference type="ARBA" id="ARBA00004322"/>
    </source>
</evidence>
<evidence type="ECO:0000256" key="11">
    <source>
        <dbReference type="ARBA" id="ARBA00023242"/>
    </source>
</evidence>
<dbReference type="InterPro" id="IPR051547">
    <property type="entry name" value="TDP2-like"/>
</dbReference>
<evidence type="ECO:0000256" key="2">
    <source>
        <dbReference type="ARBA" id="ARBA00001946"/>
    </source>
</evidence>
<dbReference type="Gene3D" id="3.60.10.10">
    <property type="entry name" value="Endonuclease/exonuclease/phosphatase"/>
    <property type="match status" value="1"/>
</dbReference>
<proteinExistence type="predicted"/>
<dbReference type="GO" id="GO:0003697">
    <property type="term" value="F:single-stranded DNA binding"/>
    <property type="evidence" value="ECO:0007669"/>
    <property type="project" value="TreeGrafter"/>
</dbReference>
<keyword evidence="8" id="KW-0378">Hydrolase</keyword>
<keyword evidence="15" id="KW-1185">Reference proteome</keyword>
<dbReference type="InterPro" id="IPR009060">
    <property type="entry name" value="UBA-like_sf"/>
</dbReference>
<dbReference type="InterPro" id="IPR036691">
    <property type="entry name" value="Endo/exonu/phosph_ase_sf"/>
</dbReference>
<name>A0A8C4Q593_EPTBU</name>
<evidence type="ECO:0000313" key="15">
    <source>
        <dbReference type="Proteomes" id="UP000694388"/>
    </source>
</evidence>
<comment type="cofactor">
    <cofactor evidence="1">
        <name>Mn(2+)</name>
        <dbReference type="ChEBI" id="CHEBI:29035"/>
    </cofactor>
</comment>
<keyword evidence="7" id="KW-0227">DNA damage</keyword>
<dbReference type="GO" id="GO:0006302">
    <property type="term" value="P:double-strand break repair"/>
    <property type="evidence" value="ECO:0007669"/>
    <property type="project" value="TreeGrafter"/>
</dbReference>
<dbReference type="GO" id="GO:0004518">
    <property type="term" value="F:nuclease activity"/>
    <property type="evidence" value="ECO:0007669"/>
    <property type="project" value="UniProtKB-KW"/>
</dbReference>
<accession>A0A8C4Q593</accession>
<reference evidence="14" key="1">
    <citation type="submission" date="2025-08" db="UniProtKB">
        <authorList>
            <consortium name="Ensembl"/>
        </authorList>
    </citation>
    <scope>IDENTIFICATION</scope>
</reference>
<dbReference type="GO" id="GO:0070260">
    <property type="term" value="F:5'-tyrosyl-DNA phosphodiesterase activity"/>
    <property type="evidence" value="ECO:0007669"/>
    <property type="project" value="TreeGrafter"/>
</dbReference>
<evidence type="ECO:0000256" key="10">
    <source>
        <dbReference type="ARBA" id="ARBA00023204"/>
    </source>
</evidence>
<comment type="subcellular location">
    <subcellularLocation>
        <location evidence="3">Nucleus</location>
        <location evidence="3">PML body</location>
    </subcellularLocation>
</comment>
<dbReference type="GO" id="GO:0005737">
    <property type="term" value="C:cytoplasm"/>
    <property type="evidence" value="ECO:0007669"/>
    <property type="project" value="TreeGrafter"/>
</dbReference>
<comment type="cofactor">
    <cofactor evidence="2">
        <name>Mg(2+)</name>
        <dbReference type="ChEBI" id="CHEBI:18420"/>
    </cofactor>
</comment>
<evidence type="ECO:0000256" key="4">
    <source>
        <dbReference type="ARBA" id="ARBA00017870"/>
    </source>
</evidence>
<feature type="domain" description="Endonuclease/exonuclease/phosphatase" evidence="13">
    <location>
        <begin position="182"/>
        <end position="389"/>
    </location>
</feature>
<dbReference type="PANTHER" id="PTHR15822">
    <property type="entry name" value="TRAF AND TNF RECEPTOR-ASSOCIATED PROTEIN"/>
    <property type="match status" value="1"/>
</dbReference>
<dbReference type="FunFam" id="3.60.10.10:FF:000024">
    <property type="entry name" value="Tyrosyl-DNA phosphodiesterase 2"/>
    <property type="match status" value="1"/>
</dbReference>
<dbReference type="SUPFAM" id="SSF56219">
    <property type="entry name" value="DNase I-like"/>
    <property type="match status" value="1"/>
</dbReference>
<dbReference type="AlphaFoldDB" id="A0A8C4Q593"/>
<evidence type="ECO:0000256" key="1">
    <source>
        <dbReference type="ARBA" id="ARBA00001936"/>
    </source>
</evidence>
<evidence type="ECO:0000259" key="13">
    <source>
        <dbReference type="Pfam" id="PF03372"/>
    </source>
</evidence>
<dbReference type="Gene3D" id="1.10.8.10">
    <property type="entry name" value="DNA helicase RuvA subunit, C-terminal domain"/>
    <property type="match status" value="1"/>
</dbReference>
<sequence length="418" mass="47041">MECQPNKENELGRLFADVTSLSQPEAIKWLQKHSWNLQKALDSYFEFAGGSAKASKQKADVDIVTETSSSKHIEEMNQEGMQDNSGCGVEETEIMITIRQSDEEFAEDLTVQEPKSEGATPIVIDLVSDDEPSEIEEITILDDAVEHDEGQLEVITENSHFGLATVSASNEPDVDDGGITMLSWNIDGLDLECLPQRSRAICNTIALHRPDVVCFQEVIDPFRDYLAKHTKGYHLVTGGDEGYYTAILLKKSRLDLLSHEIIPYPTTRMMRNLLIVKTRVFGLDLCLMTSHLESTRACAKERQKQLKCLLEKIHLAPQSSAVIFAGDTNLRDKEVSEIGGLPWRMRDMWVTLGSSSETQYTWDTSVNDNLGFSTKSHFRFDRIYFRAALDLSPPKLLPRSLRLMSFESSLVLMVESLL</sequence>
<evidence type="ECO:0000256" key="7">
    <source>
        <dbReference type="ARBA" id="ARBA00022763"/>
    </source>
</evidence>
<keyword evidence="9" id="KW-0460">Magnesium</keyword>